<reference evidence="2" key="1">
    <citation type="journal article" date="2023" name="Science">
        <title>Genome structures resolve the early diversification of teleost fishes.</title>
        <authorList>
            <person name="Parey E."/>
            <person name="Louis A."/>
            <person name="Montfort J."/>
            <person name="Bouchez O."/>
            <person name="Roques C."/>
            <person name="Iampietro C."/>
            <person name="Lluch J."/>
            <person name="Castinel A."/>
            <person name="Donnadieu C."/>
            <person name="Desvignes T."/>
            <person name="Floi Bucao C."/>
            <person name="Jouanno E."/>
            <person name="Wen M."/>
            <person name="Mejri S."/>
            <person name="Dirks R."/>
            <person name="Jansen H."/>
            <person name="Henkel C."/>
            <person name="Chen W.J."/>
            <person name="Zahm M."/>
            <person name="Cabau C."/>
            <person name="Klopp C."/>
            <person name="Thompson A.W."/>
            <person name="Robinson-Rechavi M."/>
            <person name="Braasch I."/>
            <person name="Lecointre G."/>
            <person name="Bobe J."/>
            <person name="Postlethwait J.H."/>
            <person name="Berthelot C."/>
            <person name="Roest Crollius H."/>
            <person name="Guiguen Y."/>
        </authorList>
    </citation>
    <scope>NUCLEOTIDE SEQUENCE</scope>
    <source>
        <strain evidence="2">NC1722</strain>
    </source>
</reference>
<feature type="region of interest" description="Disordered" evidence="1">
    <location>
        <begin position="119"/>
        <end position="262"/>
    </location>
</feature>
<gene>
    <name evidence="2" type="ORF">AAFF_G00186330</name>
</gene>
<feature type="compositionally biased region" description="Low complexity" evidence="1">
    <location>
        <begin position="191"/>
        <end position="209"/>
    </location>
</feature>
<evidence type="ECO:0000313" key="2">
    <source>
        <dbReference type="EMBL" id="KAJ8410676.1"/>
    </source>
</evidence>
<evidence type="ECO:0000313" key="3">
    <source>
        <dbReference type="Proteomes" id="UP001221898"/>
    </source>
</evidence>
<feature type="compositionally biased region" description="Basic and acidic residues" evidence="1">
    <location>
        <begin position="246"/>
        <end position="262"/>
    </location>
</feature>
<name>A0AAD7SZQ3_9TELE</name>
<feature type="compositionally biased region" description="Basic and acidic residues" evidence="1">
    <location>
        <begin position="119"/>
        <end position="129"/>
    </location>
</feature>
<keyword evidence="3" id="KW-1185">Reference proteome</keyword>
<comment type="caution">
    <text evidence="2">The sequence shown here is derived from an EMBL/GenBank/DDBJ whole genome shotgun (WGS) entry which is preliminary data.</text>
</comment>
<dbReference type="Proteomes" id="UP001221898">
    <property type="component" value="Unassembled WGS sequence"/>
</dbReference>
<sequence>MLKNVALARYFGGFDRAEVLGRRGGAGVYVDVWPVNLLRPDSSSYVDTCSLFLLQLACVLNMVRAWRRARLRLFLCVEEGRSLRGPEEKLGQLLKDLRISADVHTVPWDQVAALHWQRQGDRGRLEQRGRRQAAAAGRERRRLRQQLPQQRHPAVGRVPAGGEQAGPGAGPPSARREVPLPAPPARRHPLLPRLPAPAGAAHPRPGAHAAHPRGHARHHHRPLTPPPACLQRGERGALGASAPGELPRDRATVSGDRREDGL</sequence>
<proteinExistence type="predicted"/>
<accession>A0AAD7SZQ3</accession>
<dbReference type="AlphaFoldDB" id="A0AAD7SZQ3"/>
<feature type="compositionally biased region" description="Basic residues" evidence="1">
    <location>
        <begin position="210"/>
        <end position="222"/>
    </location>
</feature>
<dbReference type="EMBL" id="JAINUG010000025">
    <property type="protein sequence ID" value="KAJ8410676.1"/>
    <property type="molecule type" value="Genomic_DNA"/>
</dbReference>
<evidence type="ECO:0000256" key="1">
    <source>
        <dbReference type="SAM" id="MobiDB-lite"/>
    </source>
</evidence>
<protein>
    <submittedName>
        <fullName evidence="2">Uncharacterized protein</fullName>
    </submittedName>
</protein>
<organism evidence="2 3">
    <name type="scientific">Aldrovandia affinis</name>
    <dbReference type="NCBI Taxonomy" id="143900"/>
    <lineage>
        <taxon>Eukaryota</taxon>
        <taxon>Metazoa</taxon>
        <taxon>Chordata</taxon>
        <taxon>Craniata</taxon>
        <taxon>Vertebrata</taxon>
        <taxon>Euteleostomi</taxon>
        <taxon>Actinopterygii</taxon>
        <taxon>Neopterygii</taxon>
        <taxon>Teleostei</taxon>
        <taxon>Notacanthiformes</taxon>
        <taxon>Halosauridae</taxon>
        <taxon>Aldrovandia</taxon>
    </lineage>
</organism>